<dbReference type="PANTHER" id="PTHR43744:SF12">
    <property type="entry name" value="ABC TRANSPORTER PERMEASE PROTEIN MG189-RELATED"/>
    <property type="match status" value="1"/>
</dbReference>
<sequence length="274" mass="31028">MKMKSWKKAMLILLMLALSLIFVSPILLLLNSSFKELKEIYLDVLALPSHFGIDNYREAFEKLDFVRSFLNSLVITVVSTALIILVSSMAAWVLVRYNTKASKVIFLLFAASMLIPFQCVMLPLVDFMSDLNLMNRPGIVFMYVGFGCSMSIVLYHGFIKNVPLDLEEAATLDGCSMVRLFFGIVFPLLKTITVTVAILNVMWIWNDFLLPNLIINKTGWQTLPLKTYLFFGQFTKRWDLATAGLILCMIPIIIFYISCQRYIVKGVTDGAVKG</sequence>
<evidence type="ECO:0000256" key="5">
    <source>
        <dbReference type="ARBA" id="ARBA00022989"/>
    </source>
</evidence>
<dbReference type="PANTHER" id="PTHR43744">
    <property type="entry name" value="ABC TRANSPORTER PERMEASE PROTEIN MG189-RELATED-RELATED"/>
    <property type="match status" value="1"/>
</dbReference>
<keyword evidence="3" id="KW-1003">Cell membrane</keyword>
<dbReference type="SUPFAM" id="SSF161098">
    <property type="entry name" value="MetI-like"/>
    <property type="match status" value="1"/>
</dbReference>
<evidence type="ECO:0000313" key="9">
    <source>
        <dbReference type="EMBL" id="QNM02275.1"/>
    </source>
</evidence>
<protein>
    <submittedName>
        <fullName evidence="9">Carbohydrate ABC transporter permease</fullName>
    </submittedName>
</protein>
<feature type="transmembrane region" description="Helical" evidence="7">
    <location>
        <begin position="137"/>
        <end position="159"/>
    </location>
</feature>
<keyword evidence="5 7" id="KW-1133">Transmembrane helix</keyword>
<gene>
    <name evidence="9" type="ORF">H9Q77_14595</name>
</gene>
<keyword evidence="6 7" id="KW-0472">Membrane</keyword>
<dbReference type="CDD" id="cd06261">
    <property type="entry name" value="TM_PBP2"/>
    <property type="match status" value="1"/>
</dbReference>
<name>A0A7G9FUP3_9FIRM</name>
<dbReference type="RefSeq" id="WP_249326016.1">
    <property type="nucleotide sequence ID" value="NZ_CP060633.1"/>
</dbReference>
<evidence type="ECO:0000256" key="3">
    <source>
        <dbReference type="ARBA" id="ARBA00022475"/>
    </source>
</evidence>
<feature type="transmembrane region" description="Helical" evidence="7">
    <location>
        <begin position="104"/>
        <end position="125"/>
    </location>
</feature>
<dbReference type="PROSITE" id="PS50928">
    <property type="entry name" value="ABC_TM1"/>
    <property type="match status" value="1"/>
</dbReference>
<feature type="transmembrane region" description="Helical" evidence="7">
    <location>
        <begin position="73"/>
        <end position="95"/>
    </location>
</feature>
<feature type="transmembrane region" description="Helical" evidence="7">
    <location>
        <begin position="180"/>
        <end position="205"/>
    </location>
</feature>
<evidence type="ECO:0000256" key="2">
    <source>
        <dbReference type="ARBA" id="ARBA00022448"/>
    </source>
</evidence>
<dbReference type="InterPro" id="IPR035906">
    <property type="entry name" value="MetI-like_sf"/>
</dbReference>
<keyword evidence="4 7" id="KW-0812">Transmembrane</keyword>
<dbReference type="Pfam" id="PF00528">
    <property type="entry name" value="BPD_transp_1"/>
    <property type="match status" value="1"/>
</dbReference>
<keyword evidence="2 7" id="KW-0813">Transport</keyword>
<keyword evidence="10" id="KW-1185">Reference proteome</keyword>
<feature type="transmembrane region" description="Helical" evidence="7">
    <location>
        <begin position="238"/>
        <end position="257"/>
    </location>
</feature>
<evidence type="ECO:0000313" key="10">
    <source>
        <dbReference type="Proteomes" id="UP000515981"/>
    </source>
</evidence>
<dbReference type="GO" id="GO:0055085">
    <property type="term" value="P:transmembrane transport"/>
    <property type="evidence" value="ECO:0007669"/>
    <property type="project" value="InterPro"/>
</dbReference>
<feature type="domain" description="ABC transmembrane type-1" evidence="8">
    <location>
        <begin position="69"/>
        <end position="258"/>
    </location>
</feature>
<proteinExistence type="inferred from homology"/>
<evidence type="ECO:0000256" key="1">
    <source>
        <dbReference type="ARBA" id="ARBA00004651"/>
    </source>
</evidence>
<evidence type="ECO:0000256" key="7">
    <source>
        <dbReference type="RuleBase" id="RU363032"/>
    </source>
</evidence>
<evidence type="ECO:0000256" key="4">
    <source>
        <dbReference type="ARBA" id="ARBA00022692"/>
    </source>
</evidence>
<accession>A0A7G9FUP3</accession>
<dbReference type="Proteomes" id="UP000515981">
    <property type="component" value="Chromosome"/>
</dbReference>
<comment type="subcellular location">
    <subcellularLocation>
        <location evidence="1 7">Cell membrane</location>
        <topology evidence="1 7">Multi-pass membrane protein</topology>
    </subcellularLocation>
</comment>
<dbReference type="KEGG" id="ssun:H9Q77_14595"/>
<organism evidence="9 10">
    <name type="scientific">Simiaoa sunii</name>
    <dbReference type="NCBI Taxonomy" id="2763672"/>
    <lineage>
        <taxon>Bacteria</taxon>
        <taxon>Bacillati</taxon>
        <taxon>Bacillota</taxon>
        <taxon>Clostridia</taxon>
        <taxon>Lachnospirales</taxon>
        <taxon>Lachnospiraceae</taxon>
        <taxon>Simiaoa</taxon>
    </lineage>
</organism>
<dbReference type="AlphaFoldDB" id="A0A7G9FUP3"/>
<evidence type="ECO:0000259" key="8">
    <source>
        <dbReference type="PROSITE" id="PS50928"/>
    </source>
</evidence>
<dbReference type="GO" id="GO:0005886">
    <property type="term" value="C:plasma membrane"/>
    <property type="evidence" value="ECO:0007669"/>
    <property type="project" value="UniProtKB-SubCell"/>
</dbReference>
<dbReference type="EMBL" id="CP060633">
    <property type="protein sequence ID" value="QNM02275.1"/>
    <property type="molecule type" value="Genomic_DNA"/>
</dbReference>
<comment type="similarity">
    <text evidence="7">Belongs to the binding-protein-dependent transport system permease family.</text>
</comment>
<dbReference type="InterPro" id="IPR000515">
    <property type="entry name" value="MetI-like"/>
</dbReference>
<evidence type="ECO:0000256" key="6">
    <source>
        <dbReference type="ARBA" id="ARBA00023136"/>
    </source>
</evidence>
<dbReference type="Gene3D" id="1.10.3720.10">
    <property type="entry name" value="MetI-like"/>
    <property type="match status" value="1"/>
</dbReference>
<reference evidence="9 10" key="1">
    <citation type="submission" date="2020-08" db="EMBL/GenBank/DDBJ databases">
        <authorList>
            <person name="Liu C."/>
            <person name="Sun Q."/>
        </authorList>
    </citation>
    <scope>NUCLEOTIDE SEQUENCE [LARGE SCALE GENOMIC DNA]</scope>
    <source>
        <strain evidence="9 10">NSJ-8</strain>
    </source>
</reference>